<dbReference type="EMBL" id="BQNB010015460">
    <property type="protein sequence ID" value="GJT40305.1"/>
    <property type="molecule type" value="Genomic_DNA"/>
</dbReference>
<keyword evidence="1" id="KW-0808">Transferase</keyword>
<reference evidence="1" key="2">
    <citation type="submission" date="2022-01" db="EMBL/GenBank/DDBJ databases">
        <authorList>
            <person name="Yamashiro T."/>
            <person name="Shiraishi A."/>
            <person name="Satake H."/>
            <person name="Nakayama K."/>
        </authorList>
    </citation>
    <scope>NUCLEOTIDE SEQUENCE</scope>
</reference>
<evidence type="ECO:0000313" key="1">
    <source>
        <dbReference type="EMBL" id="GJT40305.1"/>
    </source>
</evidence>
<comment type="caution">
    <text evidence="1">The sequence shown here is derived from an EMBL/GenBank/DDBJ whole genome shotgun (WGS) entry which is preliminary data.</text>
</comment>
<accession>A0ABQ5DM96</accession>
<dbReference type="InterPro" id="IPR036691">
    <property type="entry name" value="Endo/exonu/phosph_ase_sf"/>
</dbReference>
<keyword evidence="2" id="KW-1185">Reference proteome</keyword>
<evidence type="ECO:0000313" key="2">
    <source>
        <dbReference type="Proteomes" id="UP001151760"/>
    </source>
</evidence>
<sequence length="283" mass="32243">MASIDLWCIKRCWGNFAFDYVYSEVVGNSGGILCVWDPNMFQKLNATVSDFFTIVRVVMMGDFNEVRDCSERFGSVFNKQGAEVFNNFIANAGLVEVPLGGCSFTWCVIVAKDLGQFLLNRFLISDNLMCVCPTISSISLDSLFEDSWKEANICENNDSIKFMKKLRFLKEKIRKWNCLYKEKKNCVMRNLKSNLNSLDSVMIRGMVQILDRPSHGSSSLIIQEMEKAENLEVAQKAKIKWAIEGDENSKYYHGVLNKKRGRLAIRGVLADGIWLQSPHLVKK</sequence>
<reference evidence="1" key="1">
    <citation type="journal article" date="2022" name="Int. J. Mol. Sci.">
        <title>Draft Genome of Tanacetum Coccineum: Genomic Comparison of Closely Related Tanacetum-Family Plants.</title>
        <authorList>
            <person name="Yamashiro T."/>
            <person name="Shiraishi A."/>
            <person name="Nakayama K."/>
            <person name="Satake H."/>
        </authorList>
    </citation>
    <scope>NUCLEOTIDE SEQUENCE</scope>
</reference>
<gene>
    <name evidence="1" type="ORF">Tco_0940170</name>
</gene>
<keyword evidence="1" id="KW-0695">RNA-directed DNA polymerase</keyword>
<protein>
    <submittedName>
        <fullName evidence="1">RNA-directed DNA polymerase, eukaryota</fullName>
    </submittedName>
</protein>
<keyword evidence="1" id="KW-0548">Nucleotidyltransferase</keyword>
<dbReference type="GO" id="GO:0003964">
    <property type="term" value="F:RNA-directed DNA polymerase activity"/>
    <property type="evidence" value="ECO:0007669"/>
    <property type="project" value="UniProtKB-KW"/>
</dbReference>
<dbReference type="Proteomes" id="UP001151760">
    <property type="component" value="Unassembled WGS sequence"/>
</dbReference>
<name>A0ABQ5DM96_9ASTR</name>
<proteinExistence type="predicted"/>
<organism evidence="1 2">
    <name type="scientific">Tanacetum coccineum</name>
    <dbReference type="NCBI Taxonomy" id="301880"/>
    <lineage>
        <taxon>Eukaryota</taxon>
        <taxon>Viridiplantae</taxon>
        <taxon>Streptophyta</taxon>
        <taxon>Embryophyta</taxon>
        <taxon>Tracheophyta</taxon>
        <taxon>Spermatophyta</taxon>
        <taxon>Magnoliopsida</taxon>
        <taxon>eudicotyledons</taxon>
        <taxon>Gunneridae</taxon>
        <taxon>Pentapetalae</taxon>
        <taxon>asterids</taxon>
        <taxon>campanulids</taxon>
        <taxon>Asterales</taxon>
        <taxon>Asteraceae</taxon>
        <taxon>Asteroideae</taxon>
        <taxon>Anthemideae</taxon>
        <taxon>Anthemidinae</taxon>
        <taxon>Tanacetum</taxon>
    </lineage>
</organism>
<dbReference type="SUPFAM" id="SSF56219">
    <property type="entry name" value="DNase I-like"/>
    <property type="match status" value="1"/>
</dbReference>